<sequence>MSTPADLAPDPMDPAMGRRLWSQLLDASVDGQSDEADLFLTWICQSVLVDWIANRIARDDEFATVIGSRIHALLTASTTPDPGT</sequence>
<gene>
    <name evidence="1" type="ORF">SE17_09930</name>
</gene>
<dbReference type="Proteomes" id="UP000050509">
    <property type="component" value="Unassembled WGS sequence"/>
</dbReference>
<evidence type="ECO:0000313" key="2">
    <source>
        <dbReference type="Proteomes" id="UP000050509"/>
    </source>
</evidence>
<accession>A0A0P9DC79</accession>
<comment type="caution">
    <text evidence="1">The sequence shown here is derived from an EMBL/GenBank/DDBJ whole genome shotgun (WGS) entry which is preliminary data.</text>
</comment>
<protein>
    <submittedName>
        <fullName evidence="1">Uncharacterized protein</fullName>
    </submittedName>
</protein>
<keyword evidence="2" id="KW-1185">Reference proteome</keyword>
<name>A0A0P9DC79_9CHLR</name>
<proteinExistence type="predicted"/>
<dbReference type="AlphaFoldDB" id="A0A0P9DC79"/>
<reference evidence="1 2" key="1">
    <citation type="submission" date="2015-09" db="EMBL/GenBank/DDBJ databases">
        <title>Draft genome sequence of Kouleothrix aurantiaca JCM 19913.</title>
        <authorList>
            <person name="Hemp J."/>
        </authorList>
    </citation>
    <scope>NUCLEOTIDE SEQUENCE [LARGE SCALE GENOMIC DNA]</scope>
    <source>
        <strain evidence="1 2">COM-B</strain>
    </source>
</reference>
<evidence type="ECO:0000313" key="1">
    <source>
        <dbReference type="EMBL" id="KPV53385.1"/>
    </source>
</evidence>
<dbReference type="EMBL" id="LJCR01000271">
    <property type="protein sequence ID" value="KPV53385.1"/>
    <property type="molecule type" value="Genomic_DNA"/>
</dbReference>
<organism evidence="1 2">
    <name type="scientific">Kouleothrix aurantiaca</name>
    <dbReference type="NCBI Taxonomy" id="186479"/>
    <lineage>
        <taxon>Bacteria</taxon>
        <taxon>Bacillati</taxon>
        <taxon>Chloroflexota</taxon>
        <taxon>Chloroflexia</taxon>
        <taxon>Chloroflexales</taxon>
        <taxon>Roseiflexineae</taxon>
        <taxon>Roseiflexaceae</taxon>
        <taxon>Kouleothrix</taxon>
    </lineage>
</organism>